<proteinExistence type="predicted"/>
<feature type="region of interest" description="Disordered" evidence="1">
    <location>
        <begin position="1039"/>
        <end position="1157"/>
    </location>
</feature>
<feature type="compositionally biased region" description="Basic residues" evidence="1">
    <location>
        <begin position="843"/>
        <end position="856"/>
    </location>
</feature>
<feature type="compositionally biased region" description="Acidic residues" evidence="1">
    <location>
        <begin position="1091"/>
        <end position="1100"/>
    </location>
</feature>
<dbReference type="PANTHER" id="PTHR23148:SF0">
    <property type="entry name" value="SERINE_ARGININE REPETITIVE MATRIX PROTEIN 1"/>
    <property type="match status" value="1"/>
</dbReference>
<dbReference type="PANTHER" id="PTHR23148">
    <property type="entry name" value="SERINE/ARGININE REGULATED NUCLEAR MATRIX PROTEIN"/>
    <property type="match status" value="1"/>
</dbReference>
<dbReference type="InterPro" id="IPR052225">
    <property type="entry name" value="Ser/Arg_repetitive_matrix"/>
</dbReference>
<dbReference type="Proteomes" id="UP000320762">
    <property type="component" value="Unassembled WGS sequence"/>
</dbReference>
<feature type="compositionally biased region" description="Low complexity" evidence="1">
    <location>
        <begin position="26"/>
        <end position="53"/>
    </location>
</feature>
<reference evidence="2 3" key="1">
    <citation type="journal article" date="2019" name="New Phytol.">
        <title>Comparative genomics reveals unique wood-decay strategies and fruiting body development in the Schizophyllaceae.</title>
        <authorList>
            <person name="Almasi E."/>
            <person name="Sahu N."/>
            <person name="Krizsan K."/>
            <person name="Balint B."/>
            <person name="Kovacs G.M."/>
            <person name="Kiss B."/>
            <person name="Cseklye J."/>
            <person name="Drula E."/>
            <person name="Henrissat B."/>
            <person name="Nagy I."/>
            <person name="Chovatia M."/>
            <person name="Adam C."/>
            <person name="LaButti K."/>
            <person name="Lipzen A."/>
            <person name="Riley R."/>
            <person name="Grigoriev I.V."/>
            <person name="Nagy L.G."/>
        </authorList>
    </citation>
    <scope>NUCLEOTIDE SEQUENCE [LARGE SCALE GENOMIC DNA]</scope>
    <source>
        <strain evidence="2 3">NL-1724</strain>
    </source>
</reference>
<accession>A0A550CJ19</accession>
<feature type="compositionally biased region" description="Basic and acidic residues" evidence="1">
    <location>
        <begin position="1121"/>
        <end position="1133"/>
    </location>
</feature>
<feature type="compositionally biased region" description="Low complexity" evidence="1">
    <location>
        <begin position="899"/>
        <end position="923"/>
    </location>
</feature>
<sequence>MSAPPSAADPSTNSARGGHAPSGEQAPSGVPAPGASMSGSGGATATAGPAASPAPAWPLTFRQPRLPSIANYDRTPVADVQLGWVLPWSFRVIHRVQPGYTQDSLDADPVSVGLWSCNIVPISSSTSAHIPFFPGIVFDPIRLDPSEDITAPATNVSQRYADGHLGPGDPCEHAQYYRPGYPHLAFVRRTSPDLAGRYPSYRVVFHSGNTEVEASSNQCCATSAFVDALLTENAEHETVMLRLADVTGQAMDDYVDLVTHVQRGLRVKLAWIELARLLQEDGRRLPVQELRRRGPLDANMSFLGVWINTAPLDEGLWLYICGRVPIFVAAPSRTPSSAQDAVSPLRRLASRTVSRTVVDAALPQASSYSPPRPPAAAPRPRGTFLAQAKNIGWKEHPHLDHDVLEVEGFPYGWIQTPSVPAARTARNWDNWAESTDWLGEPCFLKVAAKKVSSVCDGNVVVYDEENSRRYTMERPLAYEGLIDAGTFGWPLPRWPHYFTQFVDSTDAADYQPRAAGRWVYATANPGERFSGLVQVRPAPPRPHDPQNPRADEEETISLGSRDDDWAGLPGGDPPAAPPVASGAQLQPAPIAARTGVAPGSSQPTDVRMSSPVPGASMDIDPRPTTPASGRPPTPPILEAEIQDAVRRFSEWQTSFAPDRWTHEPPRSSRLASTVRGRFAYYVRVTPFAALSWPAFLCGLTQAAHFQTIEIDAAFRAIEDGNIVFGLTLPDVRLADALVTTFQQHGIAGAGAAARTLQVSEFSALATRGQSAYRWERPPMAPQTRAAWYRSGAGRGPYARPRRSPSPPRPRRSPSPARSWRRRRSPSPPRRRSPSPRRRDASPRRRRLSPRARRSPVRRTISPSRRSRSPVGWGSPGRAWGSASDNGWGARSSVNEWAQGASTAAPTEAAATPSATTTGPTRTPVAPPVANSPAGPSEATVSSAVVQPSRLTLNLHAPLPQPPTVTFPAWPLPDLPHDYHYGIFCRMMAAWPTTDPFAVAQAALSTPLAPVVSLIPPTPAAPPSAADPHVASLLERFSDPLDHVDTPGASSSSGGASSSLLGRVAPPPLASRLSTGPGVPSLEERLSSRAEDGDDADDMDVDDPKGKGKPKGKHRGGKKVRERWARAKERDGNPDPRYPGGFGPRGPPPSGPGAASSV</sequence>
<evidence type="ECO:0000313" key="3">
    <source>
        <dbReference type="Proteomes" id="UP000320762"/>
    </source>
</evidence>
<feature type="compositionally biased region" description="Low complexity" evidence="1">
    <location>
        <begin position="1047"/>
        <end position="1061"/>
    </location>
</feature>
<feature type="compositionally biased region" description="Basic residues" evidence="1">
    <location>
        <begin position="818"/>
        <end position="835"/>
    </location>
</feature>
<keyword evidence="3" id="KW-1185">Reference proteome</keyword>
<evidence type="ECO:0000313" key="2">
    <source>
        <dbReference type="EMBL" id="TRM64736.1"/>
    </source>
</evidence>
<dbReference type="EMBL" id="VDMD01000006">
    <property type="protein sequence ID" value="TRM64736.1"/>
    <property type="molecule type" value="Genomic_DNA"/>
</dbReference>
<dbReference type="GO" id="GO:0048024">
    <property type="term" value="P:regulation of mRNA splicing, via spliceosome"/>
    <property type="evidence" value="ECO:0007669"/>
    <property type="project" value="TreeGrafter"/>
</dbReference>
<feature type="region of interest" description="Disordered" evidence="1">
    <location>
        <begin position="789"/>
        <end position="942"/>
    </location>
</feature>
<feature type="region of interest" description="Disordered" evidence="1">
    <location>
        <begin position="531"/>
        <end position="634"/>
    </location>
</feature>
<feature type="compositionally biased region" description="Basic and acidic residues" evidence="1">
    <location>
        <begin position="1081"/>
        <end position="1090"/>
    </location>
</feature>
<dbReference type="AlphaFoldDB" id="A0A550CJ19"/>
<organism evidence="2 3">
    <name type="scientific">Schizophyllum amplum</name>
    <dbReference type="NCBI Taxonomy" id="97359"/>
    <lineage>
        <taxon>Eukaryota</taxon>
        <taxon>Fungi</taxon>
        <taxon>Dikarya</taxon>
        <taxon>Basidiomycota</taxon>
        <taxon>Agaricomycotina</taxon>
        <taxon>Agaricomycetes</taxon>
        <taxon>Agaricomycetidae</taxon>
        <taxon>Agaricales</taxon>
        <taxon>Schizophyllaceae</taxon>
        <taxon>Schizophyllum</taxon>
    </lineage>
</organism>
<feature type="region of interest" description="Disordered" evidence="1">
    <location>
        <begin position="1"/>
        <end position="53"/>
    </location>
</feature>
<dbReference type="OrthoDB" id="3055839at2759"/>
<feature type="compositionally biased region" description="Basic and acidic residues" evidence="1">
    <location>
        <begin position="541"/>
        <end position="550"/>
    </location>
</feature>
<protein>
    <submittedName>
        <fullName evidence="2">Uncharacterized protein</fullName>
    </submittedName>
</protein>
<name>A0A550CJ19_9AGAR</name>
<gene>
    <name evidence="2" type="ORF">BD626DRAFT_567611</name>
</gene>
<evidence type="ECO:0000256" key="1">
    <source>
        <dbReference type="SAM" id="MobiDB-lite"/>
    </source>
</evidence>
<feature type="compositionally biased region" description="Low complexity" evidence="1">
    <location>
        <begin position="789"/>
        <end position="798"/>
    </location>
</feature>
<feature type="compositionally biased region" description="Low complexity" evidence="1">
    <location>
        <begin position="857"/>
        <end position="877"/>
    </location>
</feature>
<comment type="caution">
    <text evidence="2">The sequence shown here is derived from an EMBL/GenBank/DDBJ whole genome shotgun (WGS) entry which is preliminary data.</text>
</comment>
<feature type="compositionally biased region" description="Basic residues" evidence="1">
    <location>
        <begin position="1106"/>
        <end position="1120"/>
    </location>
</feature>
<dbReference type="GO" id="GO:0003723">
    <property type="term" value="F:RNA binding"/>
    <property type="evidence" value="ECO:0007669"/>
    <property type="project" value="TreeGrafter"/>
</dbReference>
<dbReference type="GO" id="GO:0005681">
    <property type="term" value="C:spliceosomal complex"/>
    <property type="evidence" value="ECO:0007669"/>
    <property type="project" value="TreeGrafter"/>
</dbReference>